<evidence type="ECO:0000256" key="4">
    <source>
        <dbReference type="ARBA" id="ARBA00022692"/>
    </source>
</evidence>
<feature type="transmembrane region" description="Helical" evidence="9">
    <location>
        <begin position="152"/>
        <end position="171"/>
    </location>
</feature>
<dbReference type="GO" id="GO:0015254">
    <property type="term" value="F:glycerol channel activity"/>
    <property type="evidence" value="ECO:0007669"/>
    <property type="project" value="TreeGrafter"/>
</dbReference>
<sequence>MPQLDHPSLHAEPPHNVMPPKSNTIRRHLPATVEGGATYSLISYETPDVRAHSISHWRLLLEHKRPRWLREMVAEAFGVFSFVYSGVGANASFAVQETNEPGKIFTIGLAFALSLAFAVIVAGHVSGGHFNPAITLSFAIFRNFPWKKVPRYILAQTVGAFVAAVLVFAQYHQKIVEFENRVKASGGSFVTSSGPAGRIQLRIII</sequence>
<keyword evidence="6 9" id="KW-0472">Membrane</keyword>
<comment type="subcellular location">
    <subcellularLocation>
        <location evidence="1">Membrane</location>
        <topology evidence="1">Multi-pass membrane protein</topology>
    </subcellularLocation>
</comment>
<evidence type="ECO:0000256" key="5">
    <source>
        <dbReference type="ARBA" id="ARBA00022989"/>
    </source>
</evidence>
<gene>
    <name evidence="10" type="ORF">NEOLI_000305</name>
</gene>
<accession>A0A1U7LUA4</accession>
<keyword evidence="11" id="KW-1185">Reference proteome</keyword>
<dbReference type="PRINTS" id="PR00783">
    <property type="entry name" value="MINTRINSICP"/>
</dbReference>
<dbReference type="PROSITE" id="PS00221">
    <property type="entry name" value="MIP"/>
    <property type="match status" value="1"/>
</dbReference>
<dbReference type="InterPro" id="IPR023271">
    <property type="entry name" value="Aquaporin-like"/>
</dbReference>
<reference evidence="10 11" key="1">
    <citation type="submission" date="2016-04" db="EMBL/GenBank/DDBJ databases">
        <title>Evolutionary innovation and constraint leading to complex multicellularity in the Ascomycota.</title>
        <authorList>
            <person name="Cisse O."/>
            <person name="Nguyen A."/>
            <person name="Hewitt D.A."/>
            <person name="Jedd G."/>
            <person name="Stajich J.E."/>
        </authorList>
    </citation>
    <scope>NUCLEOTIDE SEQUENCE [LARGE SCALE GENOMIC DNA]</scope>
    <source>
        <strain evidence="10 11">DAH-3</strain>
    </source>
</reference>
<evidence type="ECO:0000256" key="7">
    <source>
        <dbReference type="RuleBase" id="RU000477"/>
    </source>
</evidence>
<dbReference type="AlphaFoldDB" id="A0A1U7LUA4"/>
<evidence type="ECO:0000256" key="3">
    <source>
        <dbReference type="ARBA" id="ARBA00022448"/>
    </source>
</evidence>
<comment type="caution">
    <text evidence="10">The sequence shown here is derived from an EMBL/GenBank/DDBJ whole genome shotgun (WGS) entry which is preliminary data.</text>
</comment>
<evidence type="ECO:0000256" key="1">
    <source>
        <dbReference type="ARBA" id="ARBA00004141"/>
    </source>
</evidence>
<feature type="transmembrane region" description="Helical" evidence="9">
    <location>
        <begin position="73"/>
        <end position="95"/>
    </location>
</feature>
<evidence type="ECO:0000256" key="8">
    <source>
        <dbReference type="SAM" id="MobiDB-lite"/>
    </source>
</evidence>
<dbReference type="OrthoDB" id="3222at2759"/>
<dbReference type="PANTHER" id="PTHR43829">
    <property type="entry name" value="AQUAPORIN OR AQUAGLYCEROPORIN RELATED"/>
    <property type="match status" value="1"/>
</dbReference>
<dbReference type="Pfam" id="PF00230">
    <property type="entry name" value="MIP"/>
    <property type="match status" value="1"/>
</dbReference>
<dbReference type="STRING" id="1198029.A0A1U7LUA4"/>
<evidence type="ECO:0000256" key="9">
    <source>
        <dbReference type="SAM" id="Phobius"/>
    </source>
</evidence>
<dbReference type="InterPro" id="IPR000425">
    <property type="entry name" value="MIP"/>
</dbReference>
<dbReference type="EMBL" id="LXFE01000211">
    <property type="protein sequence ID" value="OLL26256.1"/>
    <property type="molecule type" value="Genomic_DNA"/>
</dbReference>
<name>A0A1U7LUA4_NEOID</name>
<proteinExistence type="inferred from homology"/>
<evidence type="ECO:0000256" key="6">
    <source>
        <dbReference type="ARBA" id="ARBA00023136"/>
    </source>
</evidence>
<protein>
    <submittedName>
        <fullName evidence="10">Putative membrane protein</fullName>
    </submittedName>
</protein>
<keyword evidence="4 7" id="KW-0812">Transmembrane</keyword>
<dbReference type="Proteomes" id="UP000186594">
    <property type="component" value="Unassembled WGS sequence"/>
</dbReference>
<evidence type="ECO:0000313" key="10">
    <source>
        <dbReference type="EMBL" id="OLL26256.1"/>
    </source>
</evidence>
<feature type="transmembrane region" description="Helical" evidence="9">
    <location>
        <begin position="107"/>
        <end position="131"/>
    </location>
</feature>
<comment type="similarity">
    <text evidence="2 7">Belongs to the MIP/aquaporin (TC 1.A.8) family.</text>
</comment>
<keyword evidence="5 9" id="KW-1133">Transmembrane helix</keyword>
<evidence type="ECO:0000313" key="11">
    <source>
        <dbReference type="Proteomes" id="UP000186594"/>
    </source>
</evidence>
<feature type="region of interest" description="Disordered" evidence="8">
    <location>
        <begin position="1"/>
        <end position="23"/>
    </location>
</feature>
<dbReference type="GO" id="GO:0015250">
    <property type="term" value="F:water channel activity"/>
    <property type="evidence" value="ECO:0007669"/>
    <property type="project" value="TreeGrafter"/>
</dbReference>
<keyword evidence="3 7" id="KW-0813">Transport</keyword>
<dbReference type="PANTHER" id="PTHR43829:SF14">
    <property type="entry name" value="AQUAPORIN 3"/>
    <property type="match status" value="1"/>
</dbReference>
<dbReference type="GO" id="GO:0005886">
    <property type="term" value="C:plasma membrane"/>
    <property type="evidence" value="ECO:0007669"/>
    <property type="project" value="TreeGrafter"/>
</dbReference>
<dbReference type="InterPro" id="IPR050363">
    <property type="entry name" value="MIP/Aquaporin"/>
</dbReference>
<dbReference type="SUPFAM" id="SSF81338">
    <property type="entry name" value="Aquaporin-like"/>
    <property type="match status" value="1"/>
</dbReference>
<organism evidence="10 11">
    <name type="scientific">Neolecta irregularis (strain DAH-3)</name>
    <dbReference type="NCBI Taxonomy" id="1198029"/>
    <lineage>
        <taxon>Eukaryota</taxon>
        <taxon>Fungi</taxon>
        <taxon>Dikarya</taxon>
        <taxon>Ascomycota</taxon>
        <taxon>Taphrinomycotina</taxon>
        <taxon>Neolectales</taxon>
        <taxon>Neolectaceae</taxon>
        <taxon>Neolecta</taxon>
    </lineage>
</organism>
<dbReference type="InterPro" id="IPR022357">
    <property type="entry name" value="MIP_CS"/>
</dbReference>
<evidence type="ECO:0000256" key="2">
    <source>
        <dbReference type="ARBA" id="ARBA00006175"/>
    </source>
</evidence>
<dbReference type="Gene3D" id="1.20.1080.10">
    <property type="entry name" value="Glycerol uptake facilitator protein"/>
    <property type="match status" value="1"/>
</dbReference>